<proteinExistence type="predicted"/>
<organism evidence="1 2">
    <name type="scientific">Tessaracoccus lubricantis</name>
    <dbReference type="NCBI Taxonomy" id="545543"/>
    <lineage>
        <taxon>Bacteria</taxon>
        <taxon>Bacillati</taxon>
        <taxon>Actinomycetota</taxon>
        <taxon>Actinomycetes</taxon>
        <taxon>Propionibacteriales</taxon>
        <taxon>Propionibacteriaceae</taxon>
        <taxon>Tessaracoccus</taxon>
    </lineage>
</organism>
<reference evidence="2" key="1">
    <citation type="journal article" date="2019" name="Int. J. Syst. Evol. Microbiol.">
        <title>The Global Catalogue of Microorganisms (GCM) 10K type strain sequencing project: providing services to taxonomists for standard genome sequencing and annotation.</title>
        <authorList>
            <consortium name="The Broad Institute Genomics Platform"/>
            <consortium name="The Broad Institute Genome Sequencing Center for Infectious Disease"/>
            <person name="Wu L."/>
            <person name="Ma J."/>
        </authorList>
    </citation>
    <scope>NUCLEOTIDE SEQUENCE [LARGE SCALE GENOMIC DNA]</scope>
    <source>
        <strain evidence="2">JCM 19125</strain>
    </source>
</reference>
<evidence type="ECO:0000313" key="2">
    <source>
        <dbReference type="Proteomes" id="UP001501521"/>
    </source>
</evidence>
<sequence>MGYYVTANGEITVPAANVEAAYRAVCALNARHELKNGGRSPANETKPADSRSNGDPNKWFSWMAWNYDETCATLTEVFTEVGFDTVTADNGDVIIGYYDSKTGNEGDFLDAVAPYAAPGVGHYWRGESGEQWRDTYENGKREEHYGTVIYG</sequence>
<dbReference type="RefSeq" id="WP_345584446.1">
    <property type="nucleotide sequence ID" value="NZ_BAABLV010000059.1"/>
</dbReference>
<dbReference type="EMBL" id="BAABLV010000059">
    <property type="protein sequence ID" value="GAA4909252.1"/>
    <property type="molecule type" value="Genomic_DNA"/>
</dbReference>
<comment type="caution">
    <text evidence="1">The sequence shown here is derived from an EMBL/GenBank/DDBJ whole genome shotgun (WGS) entry which is preliminary data.</text>
</comment>
<name>A0ABP9FP69_9ACTN</name>
<accession>A0ABP9FP69</accession>
<evidence type="ECO:0000313" key="1">
    <source>
        <dbReference type="EMBL" id="GAA4909252.1"/>
    </source>
</evidence>
<gene>
    <name evidence="1" type="ORF">GCM10025789_30720</name>
</gene>
<protein>
    <recommendedName>
        <fullName evidence="3">YubB ferredoxin-like domain-containing protein</fullName>
    </recommendedName>
</protein>
<dbReference type="Proteomes" id="UP001501521">
    <property type="component" value="Unassembled WGS sequence"/>
</dbReference>
<evidence type="ECO:0008006" key="3">
    <source>
        <dbReference type="Google" id="ProtNLM"/>
    </source>
</evidence>
<keyword evidence="2" id="KW-1185">Reference proteome</keyword>